<dbReference type="AlphaFoldDB" id="A0ABD0KI47"/>
<dbReference type="Proteomes" id="UP001519460">
    <property type="component" value="Unassembled WGS sequence"/>
</dbReference>
<dbReference type="PANTHER" id="PTHR23121:SF10">
    <property type="entry name" value="MAJOR FACILITATOR SUPERFAMILY DOMAIN-CONTAINING PROTEIN 4A"/>
    <property type="match status" value="1"/>
</dbReference>
<accession>A0ABD0KI47</accession>
<sequence length="479" mass="52648">MFFSLSGHSLPNHAMMLASGIGVSFAMFVIPACTNLASLLFVLIIMGWCMGCLDCLANLRMILLFGKHVSPFLQAMHCFYGLGAFVSPMIASAFLLNKDCSPYIDGFTVETPVQRQSSGNVSTIDTATVRIAPQPQRVFRYRHMSHVPVAFYILGALQGSTIITYFCFQLAIAMLVAYVIFMEKFRGLKPKGKVRKAIPQNRWLPLWAGLSVDGVIGYLRDMLGSCGPRDVVMVTLFTCAGLFLFDGLQSSFANYIYTYAAEAHMGLEKNEGAVLDACFWGLFSLGRMIAVPVASRFTAAFMLIVNITGCSVVLLLTLIFKWSRVMIYIGTCSVGLFVSSMSPTVMSMCEQFIDINHTITTCLVVIAALGEALCPIIVGNLVVSLGPTSFLAFCLTFSLAAVLVYWALLLAGRQTPKYKAAKPDSFIWLSGKQLVLEGESTLINTASVKYYSRMDETDSNPDLMADDHHNHTEFDRTLK</sequence>
<proteinExistence type="predicted"/>
<evidence type="ECO:0000256" key="2">
    <source>
        <dbReference type="ARBA" id="ARBA00022989"/>
    </source>
</evidence>
<organism evidence="5 6">
    <name type="scientific">Batillaria attramentaria</name>
    <dbReference type="NCBI Taxonomy" id="370345"/>
    <lineage>
        <taxon>Eukaryota</taxon>
        <taxon>Metazoa</taxon>
        <taxon>Spiralia</taxon>
        <taxon>Lophotrochozoa</taxon>
        <taxon>Mollusca</taxon>
        <taxon>Gastropoda</taxon>
        <taxon>Caenogastropoda</taxon>
        <taxon>Sorbeoconcha</taxon>
        <taxon>Cerithioidea</taxon>
        <taxon>Batillariidae</taxon>
        <taxon>Batillaria</taxon>
    </lineage>
</organism>
<evidence type="ECO:0000256" key="1">
    <source>
        <dbReference type="ARBA" id="ARBA00022692"/>
    </source>
</evidence>
<keyword evidence="1 4" id="KW-0812">Transmembrane</keyword>
<reference evidence="5 6" key="1">
    <citation type="journal article" date="2023" name="Sci. Data">
        <title>Genome assembly of the Korean intertidal mud-creeper Batillaria attramentaria.</title>
        <authorList>
            <person name="Patra A.K."/>
            <person name="Ho P.T."/>
            <person name="Jun S."/>
            <person name="Lee S.J."/>
            <person name="Kim Y."/>
            <person name="Won Y.J."/>
        </authorList>
    </citation>
    <scope>NUCLEOTIDE SEQUENCE [LARGE SCALE GENOMIC DNA]</scope>
    <source>
        <strain evidence="5">Wonlab-2016</strain>
    </source>
</reference>
<dbReference type="PANTHER" id="PTHR23121">
    <property type="entry name" value="SODIUM-DEPENDENT GLUCOSE TRANSPORTER 1"/>
    <property type="match status" value="1"/>
</dbReference>
<dbReference type="InterPro" id="IPR036259">
    <property type="entry name" value="MFS_trans_sf"/>
</dbReference>
<keyword evidence="2 4" id="KW-1133">Transmembrane helix</keyword>
<dbReference type="Gene3D" id="1.20.1250.20">
    <property type="entry name" value="MFS general substrate transporter like domains"/>
    <property type="match status" value="1"/>
</dbReference>
<evidence type="ECO:0000256" key="3">
    <source>
        <dbReference type="ARBA" id="ARBA00023136"/>
    </source>
</evidence>
<evidence type="ECO:0000313" key="6">
    <source>
        <dbReference type="Proteomes" id="UP001519460"/>
    </source>
</evidence>
<feature type="transmembrane region" description="Helical" evidence="4">
    <location>
        <begin position="12"/>
        <end position="30"/>
    </location>
</feature>
<evidence type="ECO:0000313" key="5">
    <source>
        <dbReference type="EMBL" id="KAK7486738.1"/>
    </source>
</evidence>
<protein>
    <submittedName>
        <fullName evidence="5">Uncharacterized protein</fullName>
    </submittedName>
</protein>
<feature type="transmembrane region" description="Helical" evidence="4">
    <location>
        <begin position="36"/>
        <end position="57"/>
    </location>
</feature>
<feature type="transmembrane region" description="Helical" evidence="4">
    <location>
        <begin position="358"/>
        <end position="378"/>
    </location>
</feature>
<feature type="transmembrane region" description="Helical" evidence="4">
    <location>
        <begin position="231"/>
        <end position="248"/>
    </location>
</feature>
<keyword evidence="3 4" id="KW-0472">Membrane</keyword>
<gene>
    <name evidence="5" type="ORF">BaRGS_00022022</name>
</gene>
<name>A0ABD0KI47_9CAEN</name>
<keyword evidence="6" id="KW-1185">Reference proteome</keyword>
<feature type="transmembrane region" description="Helical" evidence="4">
    <location>
        <begin position="78"/>
        <end position="96"/>
    </location>
</feature>
<dbReference type="SUPFAM" id="SSF103473">
    <property type="entry name" value="MFS general substrate transporter"/>
    <property type="match status" value="2"/>
</dbReference>
<feature type="transmembrane region" description="Helical" evidence="4">
    <location>
        <begin position="297"/>
        <end position="320"/>
    </location>
</feature>
<feature type="transmembrane region" description="Helical" evidence="4">
    <location>
        <begin position="326"/>
        <end position="346"/>
    </location>
</feature>
<dbReference type="EMBL" id="JACVVK020000174">
    <property type="protein sequence ID" value="KAK7486738.1"/>
    <property type="molecule type" value="Genomic_DNA"/>
</dbReference>
<evidence type="ECO:0000256" key="4">
    <source>
        <dbReference type="SAM" id="Phobius"/>
    </source>
</evidence>
<comment type="caution">
    <text evidence="5">The sequence shown here is derived from an EMBL/GenBank/DDBJ whole genome shotgun (WGS) entry which is preliminary data.</text>
</comment>
<feature type="transmembrane region" description="Helical" evidence="4">
    <location>
        <begin position="149"/>
        <end position="181"/>
    </location>
</feature>
<feature type="transmembrane region" description="Helical" evidence="4">
    <location>
        <begin position="390"/>
        <end position="412"/>
    </location>
</feature>